<keyword evidence="2" id="KW-1185">Reference proteome</keyword>
<proteinExistence type="predicted"/>
<dbReference type="EMBL" id="CP097509">
    <property type="protein sequence ID" value="URE21196.1"/>
    <property type="molecule type" value="Genomic_DNA"/>
</dbReference>
<protein>
    <submittedName>
        <fullName evidence="1">Uncharacterized protein</fullName>
    </submittedName>
</protein>
<gene>
    <name evidence="1" type="ORF">MUK42_28493</name>
</gene>
<organism evidence="1 2">
    <name type="scientific">Musa troglodytarum</name>
    <name type="common">fe'i banana</name>
    <dbReference type="NCBI Taxonomy" id="320322"/>
    <lineage>
        <taxon>Eukaryota</taxon>
        <taxon>Viridiplantae</taxon>
        <taxon>Streptophyta</taxon>
        <taxon>Embryophyta</taxon>
        <taxon>Tracheophyta</taxon>
        <taxon>Spermatophyta</taxon>
        <taxon>Magnoliopsida</taxon>
        <taxon>Liliopsida</taxon>
        <taxon>Zingiberales</taxon>
        <taxon>Musaceae</taxon>
        <taxon>Musa</taxon>
    </lineage>
</organism>
<reference evidence="1" key="1">
    <citation type="submission" date="2022-05" db="EMBL/GenBank/DDBJ databases">
        <title>The Musa troglodytarum L. genome provides insights into the mechanism of non-climacteric behaviour and enrichment of carotenoids.</title>
        <authorList>
            <person name="Wang J."/>
        </authorList>
    </citation>
    <scope>NUCLEOTIDE SEQUENCE</scope>
    <source>
        <tissue evidence="1">Leaf</tissue>
    </source>
</reference>
<evidence type="ECO:0000313" key="1">
    <source>
        <dbReference type="EMBL" id="URE21196.1"/>
    </source>
</evidence>
<name>A0A9E7GTT8_9LILI</name>
<dbReference type="AlphaFoldDB" id="A0A9E7GTT8"/>
<dbReference type="Proteomes" id="UP001055439">
    <property type="component" value="Chromosome 7"/>
</dbReference>
<evidence type="ECO:0000313" key="2">
    <source>
        <dbReference type="Proteomes" id="UP001055439"/>
    </source>
</evidence>
<sequence length="60" mass="6540">MDAANFDKLALVMAEGFHDDEALTIGYEAEHYGTPESHWPRFECKRQGLKVIAGSSKGGG</sequence>
<accession>A0A9E7GTT8</accession>